<dbReference type="AlphaFoldDB" id="A0A0F0LKT2"/>
<comment type="caution">
    <text evidence="3">The sequence shown here is derived from an EMBL/GenBank/DDBJ whole genome shotgun (WGS) entry which is preliminary data.</text>
</comment>
<evidence type="ECO:0000256" key="1">
    <source>
        <dbReference type="SAM" id="MobiDB-lite"/>
    </source>
</evidence>
<feature type="chain" id="PRO_5002445454" description="Lipoprotein" evidence="2">
    <location>
        <begin position="30"/>
        <end position="179"/>
    </location>
</feature>
<reference evidence="3 4" key="1">
    <citation type="submission" date="2015-02" db="EMBL/GenBank/DDBJ databases">
        <title>Draft genome sequences of ten Microbacterium spp. with emphasis on heavy metal contaminated environments.</title>
        <authorList>
            <person name="Corretto E."/>
        </authorList>
    </citation>
    <scope>NUCLEOTIDE SEQUENCE [LARGE SCALE GENOMIC DNA]</scope>
    <source>
        <strain evidence="3 4">ARN176</strain>
    </source>
</reference>
<accession>A0A0F0LKT2</accession>
<name>A0A0F0LKT2_9MICO</name>
<evidence type="ECO:0000313" key="3">
    <source>
        <dbReference type="EMBL" id="KJL32151.1"/>
    </source>
</evidence>
<proteinExistence type="predicted"/>
<dbReference type="STRING" id="582680.RS86_02620"/>
<dbReference type="Proteomes" id="UP000033740">
    <property type="component" value="Unassembled WGS sequence"/>
</dbReference>
<sequence>MIYRNGRVAALIGIAAAAALLLSACTANPIEDSPHDTAAPSGVTMQKAESTDPEPAAQTAPSRQGAADAFRAWLDTSRIPDAAASCAALSPELATRMIAELNERGPIRVSSCDELIAVSAELYRALNQDASVDISVQQETATDATLFVTYLATGSCGTVVMTRPAGDWIITEQSQECLG</sequence>
<dbReference type="RefSeq" id="WP_045272702.1">
    <property type="nucleotide sequence ID" value="NZ_JYIX01000037.1"/>
</dbReference>
<gene>
    <name evidence="3" type="ORF">RS86_02620</name>
</gene>
<dbReference type="PATRIC" id="fig|582680.6.peg.2689"/>
<protein>
    <recommendedName>
        <fullName evidence="5">Lipoprotein</fullName>
    </recommendedName>
</protein>
<feature type="signal peptide" evidence="2">
    <location>
        <begin position="1"/>
        <end position="29"/>
    </location>
</feature>
<evidence type="ECO:0000313" key="4">
    <source>
        <dbReference type="Proteomes" id="UP000033740"/>
    </source>
</evidence>
<dbReference type="EMBL" id="JYIX01000037">
    <property type="protein sequence ID" value="KJL32151.1"/>
    <property type="molecule type" value="Genomic_DNA"/>
</dbReference>
<keyword evidence="2" id="KW-0732">Signal</keyword>
<dbReference type="PROSITE" id="PS51257">
    <property type="entry name" value="PROKAR_LIPOPROTEIN"/>
    <property type="match status" value="1"/>
</dbReference>
<feature type="region of interest" description="Disordered" evidence="1">
    <location>
        <begin position="32"/>
        <end position="62"/>
    </location>
</feature>
<organism evidence="3 4">
    <name type="scientific">Microbacterium azadirachtae</name>
    <dbReference type="NCBI Taxonomy" id="582680"/>
    <lineage>
        <taxon>Bacteria</taxon>
        <taxon>Bacillati</taxon>
        <taxon>Actinomycetota</taxon>
        <taxon>Actinomycetes</taxon>
        <taxon>Micrococcales</taxon>
        <taxon>Microbacteriaceae</taxon>
        <taxon>Microbacterium</taxon>
    </lineage>
</organism>
<evidence type="ECO:0008006" key="5">
    <source>
        <dbReference type="Google" id="ProtNLM"/>
    </source>
</evidence>
<keyword evidence="4" id="KW-1185">Reference proteome</keyword>
<evidence type="ECO:0000256" key="2">
    <source>
        <dbReference type="SAM" id="SignalP"/>
    </source>
</evidence>